<comment type="caution">
    <text evidence="8">The sequence shown here is derived from an EMBL/GenBank/DDBJ whole genome shotgun (WGS) entry which is preliminary data.</text>
</comment>
<dbReference type="PRINTS" id="PR01439">
    <property type="entry name" value="CELLSNTHASEA"/>
</dbReference>
<evidence type="ECO:0000313" key="8">
    <source>
        <dbReference type="EMBL" id="TQM93979.1"/>
    </source>
</evidence>
<evidence type="ECO:0000256" key="2">
    <source>
        <dbReference type="ARBA" id="ARBA00022676"/>
    </source>
</evidence>
<dbReference type="OrthoDB" id="9806824at2"/>
<dbReference type="Gene3D" id="2.40.10.220">
    <property type="entry name" value="predicted glycosyltransferase like domains"/>
    <property type="match status" value="1"/>
</dbReference>
<feature type="transmembrane region" description="Helical" evidence="7">
    <location>
        <begin position="715"/>
        <end position="735"/>
    </location>
</feature>
<keyword evidence="7" id="KW-0135">Cellulose biosynthesis</keyword>
<dbReference type="Pfam" id="PF13641">
    <property type="entry name" value="Glyco_tranf_2_3"/>
    <property type="match status" value="1"/>
</dbReference>
<accession>A0A543KFX0</accession>
<protein>
    <recommendedName>
        <fullName evidence="7">Cellulose synthase catalytic subunit [UDP-forming]</fullName>
        <ecNumber evidence="7">2.4.1.12</ecNumber>
    </recommendedName>
</protein>
<dbReference type="SUPFAM" id="SSF53448">
    <property type="entry name" value="Nucleotide-diphospho-sugar transferases"/>
    <property type="match status" value="1"/>
</dbReference>
<evidence type="ECO:0000256" key="1">
    <source>
        <dbReference type="ARBA" id="ARBA00004141"/>
    </source>
</evidence>
<dbReference type="Gene3D" id="3.90.550.10">
    <property type="entry name" value="Spore Coat Polysaccharide Biosynthesis Protein SpsA, Chain A"/>
    <property type="match status" value="1"/>
</dbReference>
<dbReference type="InterPro" id="IPR050321">
    <property type="entry name" value="Glycosyltr_2/OpgH_subfam"/>
</dbReference>
<proteinExistence type="predicted"/>
<evidence type="ECO:0000256" key="5">
    <source>
        <dbReference type="ARBA" id="ARBA00022989"/>
    </source>
</evidence>
<keyword evidence="5 7" id="KW-1133">Transmembrane helix</keyword>
<dbReference type="NCBIfam" id="TIGR03030">
    <property type="entry name" value="CelA"/>
    <property type="match status" value="1"/>
</dbReference>
<dbReference type="GO" id="GO:0006011">
    <property type="term" value="P:UDP-alpha-D-glucose metabolic process"/>
    <property type="evidence" value="ECO:0007669"/>
    <property type="project" value="InterPro"/>
</dbReference>
<dbReference type="InterPro" id="IPR029044">
    <property type="entry name" value="Nucleotide-diphossugar_trans"/>
</dbReference>
<dbReference type="AlphaFoldDB" id="A0A543KFX0"/>
<feature type="transmembrane region" description="Helical" evidence="7">
    <location>
        <begin position="38"/>
        <end position="56"/>
    </location>
</feature>
<comment type="cofactor">
    <cofactor evidence="7">
        <name>Mg(2+)</name>
        <dbReference type="ChEBI" id="CHEBI:18420"/>
    </cofactor>
</comment>
<keyword evidence="7" id="KW-0973">c-di-GMP</keyword>
<evidence type="ECO:0000256" key="3">
    <source>
        <dbReference type="ARBA" id="ARBA00022679"/>
    </source>
</evidence>
<keyword evidence="4 7" id="KW-0812">Transmembrane</keyword>
<dbReference type="EMBL" id="VFPT01000001">
    <property type="protein sequence ID" value="TQM93979.1"/>
    <property type="molecule type" value="Genomic_DNA"/>
</dbReference>
<feature type="transmembrane region" description="Helical" evidence="7">
    <location>
        <begin position="12"/>
        <end position="32"/>
    </location>
</feature>
<reference evidence="8 9" key="1">
    <citation type="submission" date="2019-06" db="EMBL/GenBank/DDBJ databases">
        <title>Genomic Encyclopedia of Archaeal and Bacterial Type Strains, Phase II (KMG-II): from individual species to whole genera.</title>
        <authorList>
            <person name="Goeker M."/>
        </authorList>
    </citation>
    <scope>NUCLEOTIDE SEQUENCE [LARGE SCALE GENOMIC DNA]</scope>
    <source>
        <strain evidence="8 9">DSM 18423</strain>
    </source>
</reference>
<dbReference type="GO" id="GO:0016760">
    <property type="term" value="F:cellulose synthase (UDP-forming) activity"/>
    <property type="evidence" value="ECO:0007669"/>
    <property type="project" value="UniProtKB-EC"/>
</dbReference>
<feature type="transmembrane region" description="Helical" evidence="7">
    <location>
        <begin position="63"/>
        <end position="82"/>
    </location>
</feature>
<evidence type="ECO:0000256" key="4">
    <source>
        <dbReference type="ARBA" id="ARBA00022692"/>
    </source>
</evidence>
<dbReference type="UniPathway" id="UPA00694"/>
<evidence type="ECO:0000256" key="6">
    <source>
        <dbReference type="ARBA" id="ARBA00023136"/>
    </source>
</evidence>
<organism evidence="8 9">
    <name type="scientific">Roseinatronobacter monicus</name>
    <dbReference type="NCBI Taxonomy" id="393481"/>
    <lineage>
        <taxon>Bacteria</taxon>
        <taxon>Pseudomonadati</taxon>
        <taxon>Pseudomonadota</taxon>
        <taxon>Alphaproteobacteria</taxon>
        <taxon>Rhodobacterales</taxon>
        <taxon>Paracoccaceae</taxon>
        <taxon>Roseinatronobacter</taxon>
    </lineage>
</organism>
<comment type="function">
    <text evidence="7">Catalytic subunit of cellulose synthase. It polymerizes uridine 5'-diphosphate glucose to cellulose.</text>
</comment>
<dbReference type="GO" id="GO:0035438">
    <property type="term" value="F:cyclic-di-GMP binding"/>
    <property type="evidence" value="ECO:0007669"/>
    <property type="project" value="InterPro"/>
</dbReference>
<dbReference type="EC" id="2.4.1.12" evidence="7"/>
<dbReference type="GO" id="GO:0030244">
    <property type="term" value="P:cellulose biosynthetic process"/>
    <property type="evidence" value="ECO:0007669"/>
    <property type="project" value="UniProtKB-KW"/>
</dbReference>
<keyword evidence="9" id="KW-1185">Reference proteome</keyword>
<feature type="transmembrane region" description="Helical" evidence="7">
    <location>
        <begin position="524"/>
        <end position="544"/>
    </location>
</feature>
<evidence type="ECO:0000256" key="7">
    <source>
        <dbReference type="RuleBase" id="RU365020"/>
    </source>
</evidence>
<dbReference type="GO" id="GO:0005886">
    <property type="term" value="C:plasma membrane"/>
    <property type="evidence" value="ECO:0007669"/>
    <property type="project" value="UniProtKB-SubCell"/>
</dbReference>
<feature type="transmembrane region" description="Helical" evidence="7">
    <location>
        <begin position="448"/>
        <end position="467"/>
    </location>
</feature>
<dbReference type="Proteomes" id="UP000320582">
    <property type="component" value="Unassembled WGS sequence"/>
</dbReference>
<name>A0A543KFX0_9RHOB</name>
<dbReference type="CDD" id="cd06421">
    <property type="entry name" value="CESA_CelA_like"/>
    <property type="match status" value="1"/>
</dbReference>
<keyword evidence="2 7" id="KW-0328">Glycosyltransferase</keyword>
<dbReference type="PANTHER" id="PTHR43867:SF2">
    <property type="entry name" value="CELLULOSE SYNTHASE CATALYTIC SUBUNIT A [UDP-FORMING]"/>
    <property type="match status" value="1"/>
</dbReference>
<keyword evidence="7" id="KW-1003">Cell membrane</keyword>
<dbReference type="PANTHER" id="PTHR43867">
    <property type="entry name" value="CELLULOSE SYNTHASE CATALYTIC SUBUNIT A [UDP-FORMING]"/>
    <property type="match status" value="1"/>
</dbReference>
<feature type="transmembrane region" description="Helical" evidence="7">
    <location>
        <begin position="94"/>
        <end position="121"/>
    </location>
</feature>
<feature type="transmembrane region" description="Helical" evidence="7">
    <location>
        <begin position="550"/>
        <end position="570"/>
    </location>
</feature>
<keyword evidence="7" id="KW-0997">Cell inner membrane</keyword>
<sequence>MSLLIANRKLNLTEVLLALAWFALVVPIAILASIPTSTAVQGALGVFAVLAVAALKPFTSKKIVARFLLLAIASAVVMRYWFWRVTETLPPLDMPVSFTIAMALFIVETYAIFVFFISSFISADPVERSLPPKVAAANLPTVDILVPSYNEPTEMLAVTLSAAKNMHYPAQKRTVVLCDDGGTDQRCNSEDPELARASRQRRADLQELCAQLGVVYSTRPKNENAKAGNMSAALERLDGDLVVVFDADHVPSRDFLARTVGYFVEDPKLFLVQTPHFFLNPDPIERNIGLRADCPPENEMFYHLGHRGLDRWGGAFFCGSASVLRRAALDDVGGFAGETITEDAETALEIHSRGWKSIYVDHAMIAGLQPETFVSLIQQRGRWAAGMMQLLMLKNPLRRKGMSLTQRLCYLNSMTFWLFPLVRMTFILAPLAYLFFGLQIFVATIQEVLVYMGGYMAVSFMVQNALYARVRWSLVSELYETAQAPYLSGVVIKILFKPRGAKFNVTAKDEVLEEDFISPMFKPLLVLWAVAGLGVLAAAVRWVLFPGDHTILSIVGGWAVFNFIIVSAALRAISERQQRRGVPRFETQAPAVAAFGRDGQFSFSAATILDSSTSGARIKLLPGPDTDLAEMTAITPGYVFYFTPEFPKSPHLENAIRVQVKNIERTNSGLILGVRFDPDQPMIVRETIAYLIFGDSAVWERVRESKNKPMPMLKGMAYIVMLAFTSVYHTMHALAAEPARRRAAHERARMGEIGAAQPAHLLAFGEAFDPAITNPEFAANMGGGARGMMGSGAIGHRQMQTLTRGMEQQP</sequence>
<evidence type="ECO:0000313" key="9">
    <source>
        <dbReference type="Proteomes" id="UP000320582"/>
    </source>
</evidence>
<keyword evidence="3 7" id="KW-0808">Transferase</keyword>
<comment type="catalytic activity">
    <reaction evidence="7">
        <text>[(1-&gt;4)-beta-D-glucosyl](n) + UDP-alpha-D-glucose = [(1-&gt;4)-beta-D-glucosyl](n+1) + UDP + H(+)</text>
        <dbReference type="Rhea" id="RHEA:19929"/>
        <dbReference type="Rhea" id="RHEA-COMP:10033"/>
        <dbReference type="Rhea" id="RHEA-COMP:10034"/>
        <dbReference type="ChEBI" id="CHEBI:15378"/>
        <dbReference type="ChEBI" id="CHEBI:18246"/>
        <dbReference type="ChEBI" id="CHEBI:58223"/>
        <dbReference type="ChEBI" id="CHEBI:58885"/>
        <dbReference type="EC" id="2.4.1.12"/>
    </reaction>
</comment>
<keyword evidence="6 7" id="KW-0472">Membrane</keyword>
<comment type="pathway">
    <text evidence="7">Glycan metabolism; bacterial cellulose biosynthesis.</text>
</comment>
<dbReference type="RefSeq" id="WP_142082316.1">
    <property type="nucleotide sequence ID" value="NZ_VFPT01000001.1"/>
</dbReference>
<dbReference type="InterPro" id="IPR003919">
    <property type="entry name" value="Cell_synth_A"/>
</dbReference>
<feature type="transmembrane region" description="Helical" evidence="7">
    <location>
        <begin position="408"/>
        <end position="436"/>
    </location>
</feature>
<comment type="subcellular location">
    <subcellularLocation>
        <location evidence="7">Cell inner membrane</location>
    </subcellularLocation>
    <subcellularLocation>
        <location evidence="1">Membrane</location>
        <topology evidence="1">Multi-pass membrane protein</topology>
    </subcellularLocation>
</comment>
<gene>
    <name evidence="8" type="ORF">BD293_2634</name>
</gene>